<dbReference type="Proteomes" id="UP001183809">
    <property type="component" value="Unassembled WGS sequence"/>
</dbReference>
<dbReference type="EMBL" id="JAVREY010000094">
    <property type="protein sequence ID" value="MDT0469109.1"/>
    <property type="molecule type" value="Genomic_DNA"/>
</dbReference>
<organism evidence="1 2">
    <name type="scientific">Streptomyces gibsoniae</name>
    <dbReference type="NCBI Taxonomy" id="3075529"/>
    <lineage>
        <taxon>Bacteria</taxon>
        <taxon>Bacillati</taxon>
        <taxon>Actinomycetota</taxon>
        <taxon>Actinomycetes</taxon>
        <taxon>Kitasatosporales</taxon>
        <taxon>Streptomycetaceae</taxon>
        <taxon>Streptomyces</taxon>
    </lineage>
</organism>
<dbReference type="RefSeq" id="WP_311700549.1">
    <property type="nucleotide sequence ID" value="NZ_JAVREY010000094.1"/>
</dbReference>
<protein>
    <submittedName>
        <fullName evidence="1">Uncharacterized protein</fullName>
    </submittedName>
</protein>
<reference evidence="2" key="1">
    <citation type="submission" date="2023-07" db="EMBL/GenBank/DDBJ databases">
        <title>30 novel species of actinomycetes from the DSMZ collection.</title>
        <authorList>
            <person name="Nouioui I."/>
        </authorList>
    </citation>
    <scope>NUCLEOTIDE SEQUENCE [LARGE SCALE GENOMIC DNA]</scope>
    <source>
        <strain evidence="2">DSM 41699</strain>
    </source>
</reference>
<proteinExistence type="predicted"/>
<keyword evidence="2" id="KW-1185">Reference proteome</keyword>
<name>A0ABU2U7A9_9ACTN</name>
<comment type="caution">
    <text evidence="1">The sequence shown here is derived from an EMBL/GenBank/DDBJ whole genome shotgun (WGS) entry which is preliminary data.</text>
</comment>
<sequence>MITHDPTTPEGEAIIDLHKQMAELQERTDEWPGADTVAILDKWLALFDLTRPVTRTRLVAGSVWVLRRQD</sequence>
<accession>A0ABU2U7A9</accession>
<evidence type="ECO:0000313" key="1">
    <source>
        <dbReference type="EMBL" id="MDT0469109.1"/>
    </source>
</evidence>
<evidence type="ECO:0000313" key="2">
    <source>
        <dbReference type="Proteomes" id="UP001183809"/>
    </source>
</evidence>
<gene>
    <name evidence="1" type="ORF">RM764_40120</name>
</gene>